<keyword evidence="3" id="KW-0472">Membrane</keyword>
<organism evidence="4 5">
    <name type="scientific">Paracoccus solventivorans</name>
    <dbReference type="NCBI Taxonomy" id="53463"/>
    <lineage>
        <taxon>Bacteria</taxon>
        <taxon>Pseudomonadati</taxon>
        <taxon>Pseudomonadota</taxon>
        <taxon>Alphaproteobacteria</taxon>
        <taxon>Rhodobacterales</taxon>
        <taxon>Paracoccaceae</taxon>
        <taxon>Paracoccus</taxon>
    </lineage>
</organism>
<evidence type="ECO:0000256" key="1">
    <source>
        <dbReference type="ARBA" id="ARBA00004167"/>
    </source>
</evidence>
<accession>A0A1M7DRE1</accession>
<dbReference type="Proteomes" id="UP000184444">
    <property type="component" value="Unassembled WGS sequence"/>
</dbReference>
<gene>
    <name evidence="4" type="ORF">SAMN05444389_101518</name>
</gene>
<dbReference type="GO" id="GO:0016757">
    <property type="term" value="F:glycosyltransferase activity"/>
    <property type="evidence" value="ECO:0007669"/>
    <property type="project" value="TreeGrafter"/>
</dbReference>
<evidence type="ECO:0000313" key="5">
    <source>
        <dbReference type="Proteomes" id="UP000184444"/>
    </source>
</evidence>
<name>A0A1M7DRE1_9RHOB</name>
<keyword evidence="2" id="KW-0812">Transmembrane</keyword>
<dbReference type="RefSeq" id="WP_073061489.1">
    <property type="nucleotide sequence ID" value="NZ_FRCK01000001.1"/>
</dbReference>
<dbReference type="SUPFAM" id="SSF53448">
    <property type="entry name" value="Nucleotide-diphospho-sugar transferases"/>
    <property type="match status" value="1"/>
</dbReference>
<protein>
    <submittedName>
        <fullName evidence="4">Glycosyl transferase family 2</fullName>
    </submittedName>
</protein>
<dbReference type="Gene3D" id="3.40.50.150">
    <property type="entry name" value="Vaccinia Virus protein VP39"/>
    <property type="match status" value="1"/>
</dbReference>
<evidence type="ECO:0000313" key="4">
    <source>
        <dbReference type="EMBL" id="SHL82046.1"/>
    </source>
</evidence>
<dbReference type="Pfam" id="PF13704">
    <property type="entry name" value="Glyco_tranf_2_4"/>
    <property type="match status" value="1"/>
</dbReference>
<keyword evidence="4" id="KW-0808">Transferase</keyword>
<dbReference type="AlphaFoldDB" id="A0A1M7DRE1"/>
<dbReference type="PANTHER" id="PTHR21461">
    <property type="entry name" value="GLYCOSYLTRANSFERASE FAMILY 92 PROTEIN"/>
    <property type="match status" value="1"/>
</dbReference>
<comment type="subcellular location">
    <subcellularLocation>
        <location evidence="1">Membrane</location>
        <topology evidence="1">Single-pass membrane protein</topology>
    </subcellularLocation>
</comment>
<keyword evidence="5" id="KW-1185">Reference proteome</keyword>
<reference evidence="5" key="1">
    <citation type="submission" date="2016-11" db="EMBL/GenBank/DDBJ databases">
        <authorList>
            <person name="Varghese N."/>
            <person name="Submissions S."/>
        </authorList>
    </citation>
    <scope>NUCLEOTIDE SEQUENCE [LARGE SCALE GENOMIC DNA]</scope>
    <source>
        <strain evidence="5">DSM 6637</strain>
    </source>
</reference>
<dbReference type="EMBL" id="FRCK01000001">
    <property type="protein sequence ID" value="SHL82046.1"/>
    <property type="molecule type" value="Genomic_DNA"/>
</dbReference>
<evidence type="ECO:0000256" key="2">
    <source>
        <dbReference type="ARBA" id="ARBA00022692"/>
    </source>
</evidence>
<dbReference type="GO" id="GO:0016020">
    <property type="term" value="C:membrane"/>
    <property type="evidence" value="ECO:0007669"/>
    <property type="project" value="UniProtKB-SubCell"/>
</dbReference>
<dbReference type="STRING" id="53463.SAMN05444389_101518"/>
<dbReference type="SUPFAM" id="SSF53335">
    <property type="entry name" value="S-adenosyl-L-methionine-dependent methyltransferases"/>
    <property type="match status" value="1"/>
</dbReference>
<dbReference type="InterPro" id="IPR029044">
    <property type="entry name" value="Nucleotide-diphossugar_trans"/>
</dbReference>
<proteinExistence type="predicted"/>
<keyword evidence="3" id="KW-1133">Transmembrane helix</keyword>
<dbReference type="InterPro" id="IPR029063">
    <property type="entry name" value="SAM-dependent_MTases_sf"/>
</dbReference>
<evidence type="ECO:0000256" key="3">
    <source>
        <dbReference type="ARBA" id="ARBA00022989"/>
    </source>
</evidence>
<dbReference type="PANTHER" id="PTHR21461:SF69">
    <property type="entry name" value="GLYCOSYLTRANSFERASE FAMILY 92 PROTEIN"/>
    <property type="match status" value="1"/>
</dbReference>
<sequence length="598" mass="66017">MNLKKPISPHGTVMAVSMMKDEAPFLLEWFAHHLAVGFTDILVYTNDCSDGTVEMLQRLEELGLGHHRPNVIAPGVKPQPSALSHAQEEPLVQGADWVLVFDADEFLSVNHPSGTVDGMLDDAVAQGANGIVITWRIFGSNGVVDWSRAPVTEQYTRAAPPDWNKGWGVKTLFRFDPEYWKLGIHRPSIRNKHLESGFADSVRWLNGSGREMPDYFRFHGWRSIRRSIGYDWAQMNHYAVKSVESYALRKFRGNVNNKTDKYNADYWALQDRNEVTDTRILRHAPRRAEIMAELLRDPVLARLHEQALARAEARLAGFRETDEYRALRDSLIAAGRVPIANVEAKPPKLRDPTRIAELMIRVSGERAEGRPAPEAPAPFDPYPPVVSLSEGADTEWVRNQEIELPAEPGVFSETALAAVRAGKFDRRHARNIAATLGDAVRLLDVGGGVGLVAMKALRANPRLVVMLQDDRPGLADAAKLVHRRNRMGDSSRLRVVGGPLRLGADGPDEARGLAACLNDFRPDTLRLSRPHAIGPATLAAMPLDTLRRLVIPLDAEADAEALRTDYASALAQLGFAESPAADSGSLVFLRGSAETSPR</sequence>
<dbReference type="GO" id="GO:0005737">
    <property type="term" value="C:cytoplasm"/>
    <property type="evidence" value="ECO:0007669"/>
    <property type="project" value="TreeGrafter"/>
</dbReference>